<dbReference type="Gene3D" id="3.10.290.10">
    <property type="entry name" value="RNA-binding S4 domain"/>
    <property type="match status" value="1"/>
</dbReference>
<protein>
    <recommendedName>
        <fullName evidence="3">RNA-binding S4 domain-containing protein</fullName>
    </recommendedName>
</protein>
<reference evidence="4 5" key="1">
    <citation type="submission" date="2018-12" db="EMBL/GenBank/DDBJ databases">
        <title>Complete Genome Sequence of Glutamicibacter creatinolyticus strain LGCM259,isolated from an abscess of a 12-year-old mare in Italy.</title>
        <authorList>
            <person name="Santos R.G."/>
            <person name="Silva A.L."/>
            <person name="Seyffert N."/>
            <person name="Castro T.L.P."/>
            <person name="Attili A.R."/>
            <person name="Rifici C."/>
            <person name="Mazzullo G."/>
            <person name="Brenig B."/>
            <person name="Venanzi F."/>
            <person name="Azevedo V."/>
        </authorList>
    </citation>
    <scope>NUCLEOTIDE SEQUENCE [LARGE SCALE GENOMIC DNA]</scope>
    <source>
        <strain evidence="4 5">LGCM 259</strain>
    </source>
</reference>
<feature type="domain" description="RNA-binding S4" evidence="3">
    <location>
        <begin position="34"/>
        <end position="92"/>
    </location>
</feature>
<keyword evidence="1" id="KW-0694">RNA-binding</keyword>
<dbReference type="SUPFAM" id="SSF55174">
    <property type="entry name" value="Alpha-L RNA-binding motif"/>
    <property type="match status" value="1"/>
</dbReference>
<evidence type="ECO:0000256" key="2">
    <source>
        <dbReference type="SAM" id="MobiDB-lite"/>
    </source>
</evidence>
<dbReference type="GO" id="GO:0003723">
    <property type="term" value="F:RNA binding"/>
    <property type="evidence" value="ECO:0007669"/>
    <property type="project" value="UniProtKB-KW"/>
</dbReference>
<sequence>MEAAGCRAADAIRFPDASWPKLVDMVQIPTTSKARLDAWLWAVRIYKTRSAATTACRAGHVKLNGSPVKASQQVVPGDRLRVRKDGFDRELEVTALITKRVGAPVATKCYIDHTAPREKLVIPMVPVRDRGTGRPTKKDRREMEKLRSSWQQPGQ</sequence>
<evidence type="ECO:0000256" key="1">
    <source>
        <dbReference type="PROSITE-ProRule" id="PRU00182"/>
    </source>
</evidence>
<dbReference type="KEGG" id="gcr:GcLGCM259_2709"/>
<organism evidence="4 5">
    <name type="scientific">Glutamicibacter creatinolyticus</name>
    <dbReference type="NCBI Taxonomy" id="162496"/>
    <lineage>
        <taxon>Bacteria</taxon>
        <taxon>Bacillati</taxon>
        <taxon>Actinomycetota</taxon>
        <taxon>Actinomycetes</taxon>
        <taxon>Micrococcales</taxon>
        <taxon>Micrococcaceae</taxon>
        <taxon>Glutamicibacter</taxon>
    </lineage>
</organism>
<dbReference type="AlphaFoldDB" id="A0A5B7WWI5"/>
<evidence type="ECO:0000313" key="4">
    <source>
        <dbReference type="EMBL" id="QCY48416.1"/>
    </source>
</evidence>
<dbReference type="Proteomes" id="UP000307000">
    <property type="component" value="Chromosome"/>
</dbReference>
<evidence type="ECO:0000313" key="5">
    <source>
        <dbReference type="Proteomes" id="UP000307000"/>
    </source>
</evidence>
<proteinExistence type="predicted"/>
<dbReference type="CDD" id="cd00165">
    <property type="entry name" value="S4"/>
    <property type="match status" value="1"/>
</dbReference>
<keyword evidence="5" id="KW-1185">Reference proteome</keyword>
<dbReference type="InterPro" id="IPR002942">
    <property type="entry name" value="S4_RNA-bd"/>
</dbReference>
<feature type="region of interest" description="Disordered" evidence="2">
    <location>
        <begin position="128"/>
        <end position="155"/>
    </location>
</feature>
<dbReference type="SMART" id="SM00363">
    <property type="entry name" value="S4"/>
    <property type="match status" value="1"/>
</dbReference>
<evidence type="ECO:0000259" key="3">
    <source>
        <dbReference type="SMART" id="SM00363"/>
    </source>
</evidence>
<dbReference type="EMBL" id="CP034412">
    <property type="protein sequence ID" value="QCY48416.1"/>
    <property type="molecule type" value="Genomic_DNA"/>
</dbReference>
<gene>
    <name evidence="4" type="ORF">GcLGCM259_2709</name>
</gene>
<dbReference type="InterPro" id="IPR036986">
    <property type="entry name" value="S4_RNA-bd_sf"/>
</dbReference>
<accession>A0A5B7WWI5</accession>
<dbReference type="PROSITE" id="PS50889">
    <property type="entry name" value="S4"/>
    <property type="match status" value="1"/>
</dbReference>
<dbReference type="Pfam" id="PF01479">
    <property type="entry name" value="S4"/>
    <property type="match status" value="1"/>
</dbReference>
<name>A0A5B7WWI5_9MICC</name>